<evidence type="ECO:0000313" key="5">
    <source>
        <dbReference type="EMBL" id="EXI87152.1"/>
    </source>
</evidence>
<feature type="transmembrane region" description="Helical" evidence="4">
    <location>
        <begin position="105"/>
        <end position="122"/>
    </location>
</feature>
<evidence type="ECO:0000313" key="6">
    <source>
        <dbReference type="Proteomes" id="UP000022141"/>
    </source>
</evidence>
<feature type="transmembrane region" description="Helical" evidence="4">
    <location>
        <begin position="183"/>
        <end position="203"/>
    </location>
</feature>
<keyword evidence="3 4" id="KW-0472">Membrane</keyword>
<organism evidence="5 6">
    <name type="scientific">Accumulibacter regalis</name>
    <dbReference type="NCBI Taxonomy" id="522306"/>
    <lineage>
        <taxon>Bacteria</taxon>
        <taxon>Pseudomonadati</taxon>
        <taxon>Pseudomonadota</taxon>
        <taxon>Betaproteobacteria</taxon>
        <taxon>Candidatus Accumulibacter</taxon>
    </lineage>
</organism>
<dbReference type="SUPFAM" id="SSF103473">
    <property type="entry name" value="MFS general substrate transporter"/>
    <property type="match status" value="1"/>
</dbReference>
<reference evidence="5" key="1">
    <citation type="submission" date="2014-02" db="EMBL/GenBank/DDBJ databases">
        <title>Expanding our view of genomic diversity in Candidatus Accumulibacter clades.</title>
        <authorList>
            <person name="Skennerton C.T."/>
            <person name="Barr J.J."/>
            <person name="Slater F.R."/>
            <person name="Bond P.L."/>
            <person name="Tyson G.W."/>
        </authorList>
    </citation>
    <scope>NUCLEOTIDE SEQUENCE [LARGE SCALE GENOMIC DNA]</scope>
</reference>
<dbReference type="Gene3D" id="1.20.1250.20">
    <property type="entry name" value="MFS general substrate transporter like domains"/>
    <property type="match status" value="2"/>
</dbReference>
<evidence type="ECO:0000256" key="1">
    <source>
        <dbReference type="ARBA" id="ARBA00022692"/>
    </source>
</evidence>
<dbReference type="Pfam" id="PF07690">
    <property type="entry name" value="MFS_1"/>
    <property type="match status" value="1"/>
</dbReference>
<dbReference type="AlphaFoldDB" id="A0A011QCZ2"/>
<dbReference type="PANTHER" id="PTHR23547:SF1">
    <property type="entry name" value="MAJOR FACILITATOR SUPERFAMILY MFS_1"/>
    <property type="match status" value="1"/>
</dbReference>
<feature type="transmembrane region" description="Helical" evidence="4">
    <location>
        <begin position="47"/>
        <end position="67"/>
    </location>
</feature>
<evidence type="ECO:0000256" key="2">
    <source>
        <dbReference type="ARBA" id="ARBA00022989"/>
    </source>
</evidence>
<dbReference type="PANTHER" id="PTHR23547">
    <property type="entry name" value="MAJOR FACILITATOR SUPERFAMILY DOMAIN, GENERAL SUBSTRATE TRANSPORTER"/>
    <property type="match status" value="1"/>
</dbReference>
<dbReference type="eggNOG" id="COG2814">
    <property type="taxonomic scope" value="Bacteria"/>
</dbReference>
<keyword evidence="6" id="KW-1185">Reference proteome</keyword>
<accession>A0A011QCZ2</accession>
<dbReference type="InterPro" id="IPR036259">
    <property type="entry name" value="MFS_trans_sf"/>
</dbReference>
<evidence type="ECO:0000256" key="3">
    <source>
        <dbReference type="ARBA" id="ARBA00023136"/>
    </source>
</evidence>
<feature type="transmembrane region" description="Helical" evidence="4">
    <location>
        <begin position="263"/>
        <end position="281"/>
    </location>
</feature>
<gene>
    <name evidence="5" type="ORF">AW11_02762</name>
</gene>
<feature type="transmembrane region" description="Helical" evidence="4">
    <location>
        <begin position="293"/>
        <end position="315"/>
    </location>
</feature>
<keyword evidence="1 4" id="KW-0812">Transmembrane</keyword>
<feature type="transmembrane region" description="Helical" evidence="4">
    <location>
        <begin position="359"/>
        <end position="380"/>
    </location>
</feature>
<dbReference type="InterPro" id="IPR011701">
    <property type="entry name" value="MFS"/>
</dbReference>
<dbReference type="InterPro" id="IPR047769">
    <property type="entry name" value="MFS_ArsJ"/>
</dbReference>
<feature type="transmembrane region" description="Helical" evidence="4">
    <location>
        <begin position="392"/>
        <end position="414"/>
    </location>
</feature>
<evidence type="ECO:0000256" key="4">
    <source>
        <dbReference type="SAM" id="Phobius"/>
    </source>
</evidence>
<dbReference type="EMBL" id="JEMY01000037">
    <property type="protein sequence ID" value="EXI87152.1"/>
    <property type="molecule type" value="Genomic_DNA"/>
</dbReference>
<feature type="transmembrane region" description="Helical" evidence="4">
    <location>
        <begin position="79"/>
        <end position="99"/>
    </location>
</feature>
<feature type="transmembrane region" description="Helical" evidence="4">
    <location>
        <begin position="158"/>
        <end position="177"/>
    </location>
</feature>
<keyword evidence="2 4" id="KW-1133">Transmembrane helix</keyword>
<protein>
    <submittedName>
        <fullName evidence="5">Major Facilitator Superfamily protein</fullName>
    </submittedName>
</protein>
<name>A0A011QCZ2_ACCRE</name>
<dbReference type="NCBIfam" id="NF033734">
    <property type="entry name" value="MFS_ArsJ"/>
    <property type="match status" value="1"/>
</dbReference>
<dbReference type="STRING" id="1454004.AW11_02762"/>
<dbReference type="GO" id="GO:0022857">
    <property type="term" value="F:transmembrane transporter activity"/>
    <property type="evidence" value="ECO:0007669"/>
    <property type="project" value="InterPro"/>
</dbReference>
<dbReference type="Proteomes" id="UP000022141">
    <property type="component" value="Unassembled WGS sequence"/>
</dbReference>
<sequence>MSEPSQAKTNASRAGLRNYVVVTGAYWADTVTDGATRMLVLFYFYNLGYSPLAVASLFIFYEIFGILTNLFGGYIGARFGLKSTLFIGLGTQLVALSMLAFAPHAWLVVAWVMVSQALSGIAKDMTKMSSKSAVKLIVPENASDTLYRWVAILTGSKNALKGVGFFLGGLLLTLFDFQTALKLLVVLVALALILAATLMRGGLGQANKKAKFSQVFSHNASVNKLAAARIFLFGARDVWFVVGLPVFLRGVLGWSFWQAGGFLAVWVIGYGIVQAATPRLLRSRVDEQHEPDGRTATILAFVLAALPAGIALALSAGVAPAVVVVAGLIVFGVVFALNSAVHSYLILAYTDSDKVAMNVGFYYMANAGGRLAGTVLSGALYQWGLQSGPSNGLVACLWASSAFVLVAGLLSLLLPRNPGPRSKPIKLGDLGD</sequence>
<feature type="transmembrane region" description="Helical" evidence="4">
    <location>
        <begin position="321"/>
        <end position="347"/>
    </location>
</feature>
<proteinExistence type="predicted"/>
<comment type="caution">
    <text evidence="5">The sequence shown here is derived from an EMBL/GenBank/DDBJ whole genome shotgun (WGS) entry which is preliminary data.</text>
</comment>
<dbReference type="PATRIC" id="fig|1454004.3.peg.2855"/>